<keyword evidence="2" id="KW-0687">Ribonucleoprotein</keyword>
<keyword evidence="1" id="KW-1133">Transmembrane helix</keyword>
<protein>
    <submittedName>
        <fullName evidence="2">Ribosomal protein S3</fullName>
    </submittedName>
</protein>
<evidence type="ECO:0000256" key="1">
    <source>
        <dbReference type="SAM" id="Phobius"/>
    </source>
</evidence>
<organism evidence="2">
    <name type="scientific">Vickermania ingenoplastis</name>
    <dbReference type="NCBI Taxonomy" id="2720891"/>
    <lineage>
        <taxon>Eukaryota</taxon>
        <taxon>Discoba</taxon>
        <taxon>Euglenozoa</taxon>
        <taxon>Kinetoplastea</taxon>
        <taxon>Metakinetoplastina</taxon>
        <taxon>Trypanosomatida</taxon>
        <taxon>Trypanosomatidae</taxon>
        <taxon>Vickermania</taxon>
    </lineage>
</organism>
<feature type="transmembrane region" description="Helical" evidence="1">
    <location>
        <begin position="41"/>
        <end position="64"/>
    </location>
</feature>
<sequence>MFTVVAHYYLYLYNYTHNNQFLHNLCLFGFSKSSFYVSKNFHVSFFCINGLVLWLNLLHINIIFIKHAFFFIINNFEYLVIFLF</sequence>
<name>A0A873A295_9TRYP</name>
<dbReference type="AlphaFoldDB" id="A0A873A295"/>
<proteinExistence type="evidence at transcript level"/>
<gene>
    <name evidence="2" type="primary">RPS3</name>
</gene>
<dbReference type="EMBL" id="MW206648">
    <property type="protein sequence ID" value="QOY44557.1"/>
    <property type="molecule type" value="mRNA"/>
</dbReference>
<keyword evidence="2" id="KW-0689">Ribosomal protein</keyword>
<geneLocation type="mitochondrion" evidence="2"/>
<keyword evidence="1" id="KW-0812">Transmembrane</keyword>
<dbReference type="GO" id="GO:0005840">
    <property type="term" value="C:ribosome"/>
    <property type="evidence" value="ECO:0007669"/>
    <property type="project" value="UniProtKB-KW"/>
</dbReference>
<keyword evidence="1" id="KW-0472">Membrane</keyword>
<evidence type="ECO:0000313" key="2">
    <source>
        <dbReference type="EMBL" id="QOY44557.1"/>
    </source>
</evidence>
<keyword evidence="2" id="KW-0496">Mitochondrion</keyword>
<reference evidence="2" key="1">
    <citation type="submission" date="2020-11" db="EMBL/GenBank/DDBJ databases">
        <title>A novel complimentary model of RNA editing in a hybrid trypanosomatid, Vickermania ingenoplastis.</title>
        <authorList>
            <person name="Afonin D.A."/>
        </authorList>
    </citation>
    <scope>NUCLEOTIDE SEQUENCE</scope>
    <source>
        <strain evidence="2">CP021</strain>
    </source>
</reference>
<accession>A0A873A295</accession>